<sequence>MGYLQELHEVATSILASPIDPYAKYYRKFYELSPEQFAEELFKGDAEASMESYQQWSVLKNSVFGSLWRWRCRCWGILWGGGGGLAKAKGIFGKAAKRVRS</sequence>
<gene>
    <name evidence="1" type="ORF">TrST_g4694</name>
</gene>
<protein>
    <submittedName>
        <fullName evidence="1">Uncharacterized protein</fullName>
    </submittedName>
</protein>
<dbReference type="Proteomes" id="UP001165085">
    <property type="component" value="Unassembled WGS sequence"/>
</dbReference>
<evidence type="ECO:0000313" key="1">
    <source>
        <dbReference type="EMBL" id="GMH69809.1"/>
    </source>
</evidence>
<dbReference type="AlphaFoldDB" id="A0A9W7AD56"/>
<accession>A0A9W7AD56</accession>
<evidence type="ECO:0000313" key="2">
    <source>
        <dbReference type="Proteomes" id="UP001165085"/>
    </source>
</evidence>
<comment type="caution">
    <text evidence="1">The sequence shown here is derived from an EMBL/GenBank/DDBJ whole genome shotgun (WGS) entry which is preliminary data.</text>
</comment>
<reference evidence="2" key="1">
    <citation type="journal article" date="2023" name="Commun. Biol.">
        <title>Genome analysis of Parmales, the sister group of diatoms, reveals the evolutionary specialization of diatoms from phago-mixotrophs to photoautotrophs.</title>
        <authorList>
            <person name="Ban H."/>
            <person name="Sato S."/>
            <person name="Yoshikawa S."/>
            <person name="Yamada K."/>
            <person name="Nakamura Y."/>
            <person name="Ichinomiya M."/>
            <person name="Sato N."/>
            <person name="Blanc-Mathieu R."/>
            <person name="Endo H."/>
            <person name="Kuwata A."/>
            <person name="Ogata H."/>
        </authorList>
    </citation>
    <scope>NUCLEOTIDE SEQUENCE [LARGE SCALE GENOMIC DNA]</scope>
    <source>
        <strain evidence="2">NIES 3701</strain>
    </source>
</reference>
<name>A0A9W7AD56_9STRA</name>
<organism evidence="1 2">
    <name type="scientific">Triparma strigata</name>
    <dbReference type="NCBI Taxonomy" id="1606541"/>
    <lineage>
        <taxon>Eukaryota</taxon>
        <taxon>Sar</taxon>
        <taxon>Stramenopiles</taxon>
        <taxon>Ochrophyta</taxon>
        <taxon>Bolidophyceae</taxon>
        <taxon>Parmales</taxon>
        <taxon>Triparmaceae</taxon>
        <taxon>Triparma</taxon>
    </lineage>
</organism>
<proteinExistence type="predicted"/>
<dbReference type="EMBL" id="BRXY01000135">
    <property type="protein sequence ID" value="GMH69809.1"/>
    <property type="molecule type" value="Genomic_DNA"/>
</dbReference>
<keyword evidence="2" id="KW-1185">Reference proteome</keyword>